<comment type="caution">
    <text evidence="2">The sequence shown here is derived from an EMBL/GenBank/DDBJ whole genome shotgun (WGS) entry which is preliminary data.</text>
</comment>
<organism evidence="2 3">
    <name type="scientific">Candidatus Vogelbacteria bacterium RIFOXYD2_FULL_44_9</name>
    <dbReference type="NCBI Taxonomy" id="1802441"/>
    <lineage>
        <taxon>Bacteria</taxon>
        <taxon>Candidatus Vogeliibacteriota</taxon>
    </lineage>
</organism>
<dbReference type="Proteomes" id="UP000177140">
    <property type="component" value="Unassembled WGS sequence"/>
</dbReference>
<sequence length="364" mass="40809">MKKIILAIGVGIIILPQFTLAAWWNPVSWSIFNQFFLTKNSSLKSPPAPGTAKVTASSSEDQSGKITKKPQSPVKNLRLVPSSSFDTTISIDWSKVKKAESSSTLLAGLSSFNRARLTVKGAYDLFDQKKLLMENLLTLKLGFLEASLESRIIGPTVYGRIINLPPLPITKAWLPYKNQWIVFGREEIDDNSRSKIPAWDFAQTSANIIGRLTPDQQKKLIAITQNAKLIKITARLAPTSINGTTFDHFLFELDQPGIQKYLQELKDYFNSLAKVNSPLASLEPMVFYNKNIGKIKDFSGEVWISQRDQLPYKITINFKLLVDPAKPEEGFWQINSNSFLTDWNKPKIITAPTESKTIKELSAS</sequence>
<protein>
    <submittedName>
        <fullName evidence="2">Uncharacterized protein</fullName>
    </submittedName>
</protein>
<gene>
    <name evidence="2" type="ORF">A2556_02415</name>
</gene>
<dbReference type="AlphaFoldDB" id="A0A1G2QL52"/>
<evidence type="ECO:0000256" key="1">
    <source>
        <dbReference type="SAM" id="MobiDB-lite"/>
    </source>
</evidence>
<feature type="compositionally biased region" description="Polar residues" evidence="1">
    <location>
        <begin position="54"/>
        <end position="72"/>
    </location>
</feature>
<feature type="region of interest" description="Disordered" evidence="1">
    <location>
        <begin position="43"/>
        <end position="72"/>
    </location>
</feature>
<accession>A0A1G2QL52</accession>
<evidence type="ECO:0000313" key="2">
    <source>
        <dbReference type="EMBL" id="OHA60661.1"/>
    </source>
</evidence>
<reference evidence="2 3" key="1">
    <citation type="journal article" date="2016" name="Nat. Commun.">
        <title>Thousands of microbial genomes shed light on interconnected biogeochemical processes in an aquifer system.</title>
        <authorList>
            <person name="Anantharaman K."/>
            <person name="Brown C.T."/>
            <person name="Hug L.A."/>
            <person name="Sharon I."/>
            <person name="Castelle C.J."/>
            <person name="Probst A.J."/>
            <person name="Thomas B.C."/>
            <person name="Singh A."/>
            <person name="Wilkins M.J."/>
            <person name="Karaoz U."/>
            <person name="Brodie E.L."/>
            <person name="Williams K.H."/>
            <person name="Hubbard S.S."/>
            <person name="Banfield J.F."/>
        </authorList>
    </citation>
    <scope>NUCLEOTIDE SEQUENCE [LARGE SCALE GENOMIC DNA]</scope>
</reference>
<name>A0A1G2QL52_9BACT</name>
<proteinExistence type="predicted"/>
<dbReference type="EMBL" id="MHTM01000047">
    <property type="protein sequence ID" value="OHA60661.1"/>
    <property type="molecule type" value="Genomic_DNA"/>
</dbReference>
<evidence type="ECO:0000313" key="3">
    <source>
        <dbReference type="Proteomes" id="UP000177140"/>
    </source>
</evidence>